<evidence type="ECO:0000313" key="1">
    <source>
        <dbReference type="EMBL" id="SMO97215.1"/>
    </source>
</evidence>
<protein>
    <submittedName>
        <fullName evidence="1">Protein gp37</fullName>
    </submittedName>
</protein>
<dbReference type="RefSeq" id="WP_142494680.1">
    <property type="nucleotide sequence ID" value="NZ_FXTO01000035.1"/>
</dbReference>
<dbReference type="InterPro" id="IPR011101">
    <property type="entry name" value="DUF5131"/>
</dbReference>
<proteinExistence type="predicted"/>
<keyword evidence="2" id="KW-1185">Reference proteome</keyword>
<sequence>MADHTHIEWTDATWNPVTGCTLVSDGCKHCYAATLAATRLKHHPSRAGLARLNADGDAKFTGEVRFNEQWLDQPLRWRKPRMIFVCAHGDLFHESVPDEWIDRVFAVMALVPHHTFQVLTKRAGRMRAYLQHMERCFHASPEAFDMAWGQKAIDIAGPGASDFVMDRAWPLPNVWLGVSVEDQDAANKRIPDLLRSPAAIRFVSAEPLLGPVDLTALDICGDGEIDALNAVTWGEEIDRWRDTDPEWEDSFCDWYDLAEMPNPDEYMHPVLDQVIVGGESGKKARPMHPEWARSLRDQCVAAGGKFFFKQWGEWLPGEFGPPPDIFFQNGDWMDANTLPDIDAADDWCDDWADDEYSGHAIFRRVGKRTAGRLLDGREWNEVLG</sequence>
<reference evidence="1 2" key="1">
    <citation type="submission" date="2017-05" db="EMBL/GenBank/DDBJ databases">
        <authorList>
            <person name="Varghese N."/>
            <person name="Submissions S."/>
        </authorList>
    </citation>
    <scope>NUCLEOTIDE SEQUENCE [LARGE SCALE GENOMIC DNA]</scope>
    <source>
        <strain evidence="1 2">DSM 29506</strain>
    </source>
</reference>
<dbReference type="OrthoDB" id="9787478at2"/>
<accession>A0A521FM05</accession>
<dbReference type="Pfam" id="PF07505">
    <property type="entry name" value="DUF5131"/>
    <property type="match status" value="1"/>
</dbReference>
<organism evidence="1 2">
    <name type="scientific">Thalassovita litoralis</name>
    <dbReference type="NCBI Taxonomy" id="1010611"/>
    <lineage>
        <taxon>Bacteria</taxon>
        <taxon>Pseudomonadati</taxon>
        <taxon>Pseudomonadota</taxon>
        <taxon>Alphaproteobacteria</taxon>
        <taxon>Rhodobacterales</taxon>
        <taxon>Roseobacteraceae</taxon>
        <taxon>Thalassovita</taxon>
    </lineage>
</organism>
<evidence type="ECO:0000313" key="2">
    <source>
        <dbReference type="Proteomes" id="UP000316030"/>
    </source>
</evidence>
<dbReference type="EMBL" id="FXTO01000035">
    <property type="protein sequence ID" value="SMO97215.1"/>
    <property type="molecule type" value="Genomic_DNA"/>
</dbReference>
<name>A0A521FM05_9RHOB</name>
<dbReference type="AlphaFoldDB" id="A0A521FM05"/>
<gene>
    <name evidence="1" type="ORF">SAMN06265173_13540</name>
</gene>
<dbReference type="Proteomes" id="UP000316030">
    <property type="component" value="Unassembled WGS sequence"/>
</dbReference>